<evidence type="ECO:0000313" key="2">
    <source>
        <dbReference type="EMBL" id="CAI4049843.1"/>
    </source>
</evidence>
<dbReference type="EMBL" id="OX365940">
    <property type="protein sequence ID" value="CAI4049843.1"/>
    <property type="molecule type" value="Genomic_DNA"/>
</dbReference>
<proteinExistence type="predicted"/>
<reference evidence="2" key="1">
    <citation type="submission" date="2022-10" db="EMBL/GenBank/DDBJ databases">
        <authorList>
            <person name="Byrne P K."/>
        </authorList>
    </citation>
    <scope>NUCLEOTIDE SEQUENCE</scope>
    <source>
        <strain evidence="2">ZP964</strain>
    </source>
</reference>
<sequence length="249" mass="28233">MAARNRRKSNKKKTLLGTSVAQENNATYLLVAEEPHESGIDPNIATEAPPVEHLENLMPAKELKHLQKQGLQQLEPINEHESSEDEETMKLESVTKSSGFVSETEVQELLLSYAFTSGLVQEDIEEEESRDILTTMSSPTASSFSTYFQAFIEKTKQLFYSLSLYMIEKFQALKSGVYEVFWIIVIYINYWFPNVGHYIRYVNCQYSPRSQIITLLTSTFTFYPNHSHGTARSGIETGTGTASRVCPFS</sequence>
<keyword evidence="1" id="KW-1133">Transmembrane helix</keyword>
<protein>
    <submittedName>
        <fullName evidence="2">Uncharacterized protein</fullName>
    </submittedName>
</protein>
<keyword evidence="3" id="KW-1185">Reference proteome</keyword>
<feature type="transmembrane region" description="Helical" evidence="1">
    <location>
        <begin position="176"/>
        <end position="192"/>
    </location>
</feature>
<gene>
    <name evidence="2" type="primary">SUVZ13G2790</name>
    <name evidence="2" type="ORF">SUVZ_13G2790</name>
</gene>
<organism evidence="2 3">
    <name type="scientific">Saccharomyces uvarum</name>
    <name type="common">Yeast</name>
    <name type="synonym">Saccharomyces bayanus var. uvarum</name>
    <dbReference type="NCBI Taxonomy" id="230603"/>
    <lineage>
        <taxon>Eukaryota</taxon>
        <taxon>Fungi</taxon>
        <taxon>Dikarya</taxon>
        <taxon>Ascomycota</taxon>
        <taxon>Saccharomycotina</taxon>
        <taxon>Saccharomycetes</taxon>
        <taxon>Saccharomycetales</taxon>
        <taxon>Saccharomycetaceae</taxon>
        <taxon>Saccharomyces</taxon>
    </lineage>
</organism>
<dbReference type="Proteomes" id="UP001162085">
    <property type="component" value="Chromosome 13"/>
</dbReference>
<evidence type="ECO:0000256" key="1">
    <source>
        <dbReference type="SAM" id="Phobius"/>
    </source>
</evidence>
<name>A0ABN8WNA0_SACUV</name>
<keyword evidence="1" id="KW-0812">Transmembrane</keyword>
<accession>A0ABN8WNA0</accession>
<keyword evidence="1" id="KW-0472">Membrane</keyword>
<evidence type="ECO:0000313" key="3">
    <source>
        <dbReference type="Proteomes" id="UP001162085"/>
    </source>
</evidence>